<evidence type="ECO:0000313" key="2">
    <source>
        <dbReference type="EMBL" id="APX21762.1"/>
    </source>
</evidence>
<gene>
    <name evidence="2" type="ORF">Ga0080559_TMP966</name>
</gene>
<name>A0A1U7D0V1_9RHOB</name>
<proteinExistence type="predicted"/>
<dbReference type="STRING" id="1229727.Ga0080559_TMP966"/>
<dbReference type="Proteomes" id="UP000186559">
    <property type="component" value="Chromosome"/>
</dbReference>
<accession>A0A1U7D0V1</accession>
<sequence length="122" mass="12682">MFVMPTYWGFAAMQMGVQVMAAQMRMAQAIYEAGLSQQRALWGMRAPLAPALPMSVPVPVGMGICGPVALAGAARPQPRPRAGRALRAVPGGGNSSRRHRAASQPSETPAPASDGGDDKTPV</sequence>
<evidence type="ECO:0000313" key="3">
    <source>
        <dbReference type="Proteomes" id="UP000186559"/>
    </source>
</evidence>
<dbReference type="EMBL" id="CP014796">
    <property type="protein sequence ID" value="APX21762.1"/>
    <property type="molecule type" value="Genomic_DNA"/>
</dbReference>
<feature type="region of interest" description="Disordered" evidence="1">
    <location>
        <begin position="72"/>
        <end position="122"/>
    </location>
</feature>
<evidence type="ECO:0000256" key="1">
    <source>
        <dbReference type="SAM" id="MobiDB-lite"/>
    </source>
</evidence>
<dbReference type="AlphaFoldDB" id="A0A1U7D0V1"/>
<dbReference type="KEGG" id="tpro:Ga0080559_TMP966"/>
<keyword evidence="3" id="KW-1185">Reference proteome</keyword>
<organism evidence="2 3">
    <name type="scientific">Salipiger profundus</name>
    <dbReference type="NCBI Taxonomy" id="1229727"/>
    <lineage>
        <taxon>Bacteria</taxon>
        <taxon>Pseudomonadati</taxon>
        <taxon>Pseudomonadota</taxon>
        <taxon>Alphaproteobacteria</taxon>
        <taxon>Rhodobacterales</taxon>
        <taxon>Roseobacteraceae</taxon>
        <taxon>Salipiger</taxon>
    </lineage>
</organism>
<dbReference type="OrthoDB" id="9909917at2"/>
<reference evidence="2 3" key="1">
    <citation type="submission" date="2016-03" db="EMBL/GenBank/DDBJ databases">
        <title>Deep-sea bacteria in the southern Pacific.</title>
        <authorList>
            <person name="Tang K."/>
        </authorList>
    </citation>
    <scope>NUCLEOTIDE SEQUENCE [LARGE SCALE GENOMIC DNA]</scope>
    <source>
        <strain evidence="2 3">JLT2016</strain>
    </source>
</reference>
<protein>
    <submittedName>
        <fullName evidence="2">Uncharacterized protein</fullName>
    </submittedName>
</protein>
<dbReference type="RefSeq" id="WP_076622335.1">
    <property type="nucleotide sequence ID" value="NZ_BMEW01000002.1"/>
</dbReference>